<keyword evidence="3" id="KW-1185">Reference proteome</keyword>
<dbReference type="Proteomes" id="UP000316759">
    <property type="component" value="Unassembled WGS sequence"/>
</dbReference>
<gene>
    <name evidence="2" type="ORF">FGIG_12187</name>
</gene>
<feature type="chain" id="PRO_5021442932" evidence="1">
    <location>
        <begin position="18"/>
        <end position="117"/>
    </location>
</feature>
<evidence type="ECO:0000313" key="2">
    <source>
        <dbReference type="EMBL" id="TPP59814.1"/>
    </source>
</evidence>
<organism evidence="2 3">
    <name type="scientific">Fasciola gigantica</name>
    <name type="common">Giant liver fluke</name>
    <dbReference type="NCBI Taxonomy" id="46835"/>
    <lineage>
        <taxon>Eukaryota</taxon>
        <taxon>Metazoa</taxon>
        <taxon>Spiralia</taxon>
        <taxon>Lophotrochozoa</taxon>
        <taxon>Platyhelminthes</taxon>
        <taxon>Trematoda</taxon>
        <taxon>Digenea</taxon>
        <taxon>Plagiorchiida</taxon>
        <taxon>Echinostomata</taxon>
        <taxon>Echinostomatoidea</taxon>
        <taxon>Fasciolidae</taxon>
        <taxon>Fasciola</taxon>
    </lineage>
</organism>
<dbReference type="EMBL" id="SUNJ01010218">
    <property type="protein sequence ID" value="TPP59814.1"/>
    <property type="molecule type" value="Genomic_DNA"/>
</dbReference>
<proteinExistence type="predicted"/>
<keyword evidence="1" id="KW-0732">Signal</keyword>
<feature type="signal peptide" evidence="1">
    <location>
        <begin position="1"/>
        <end position="17"/>
    </location>
</feature>
<comment type="caution">
    <text evidence="2">The sequence shown here is derived from an EMBL/GenBank/DDBJ whole genome shotgun (WGS) entry which is preliminary data.</text>
</comment>
<dbReference type="AlphaFoldDB" id="A0A504YFA7"/>
<protein>
    <submittedName>
        <fullName evidence="2">Uncharacterized protein</fullName>
    </submittedName>
</protein>
<sequence>MWAGIRILLLLFGVLLAADQAFGCTQSKSKKSLTKNECDSLINEVIYECYKSALKKKDCGIPSIKTTPSFAEACRTCTECVPKAQKCIHKDLKKGKLSNCPDAERMAISLNHIKKNY</sequence>
<name>A0A504YFA7_FASGI</name>
<reference evidence="2 3" key="1">
    <citation type="submission" date="2019-04" db="EMBL/GenBank/DDBJ databases">
        <title>Annotation for the trematode Fasciola gigantica.</title>
        <authorList>
            <person name="Choi Y.-J."/>
        </authorList>
    </citation>
    <scope>NUCLEOTIDE SEQUENCE [LARGE SCALE GENOMIC DNA]</scope>
    <source>
        <strain evidence="2">Uganda_cow_1</strain>
    </source>
</reference>
<accession>A0A504YFA7</accession>
<evidence type="ECO:0000313" key="3">
    <source>
        <dbReference type="Proteomes" id="UP000316759"/>
    </source>
</evidence>
<evidence type="ECO:0000256" key="1">
    <source>
        <dbReference type="SAM" id="SignalP"/>
    </source>
</evidence>
<dbReference type="OrthoDB" id="6311808at2759"/>